<feature type="region of interest" description="Disordered" evidence="1">
    <location>
        <begin position="1"/>
        <end position="86"/>
    </location>
</feature>
<accession>A0A4S2N3V5</accession>
<dbReference type="Proteomes" id="UP000298138">
    <property type="component" value="Unassembled WGS sequence"/>
</dbReference>
<protein>
    <submittedName>
        <fullName evidence="3">Uncharacterized protein</fullName>
    </submittedName>
</protein>
<organism evidence="3 4">
    <name type="scientific">Ascodesmis nigricans</name>
    <dbReference type="NCBI Taxonomy" id="341454"/>
    <lineage>
        <taxon>Eukaryota</taxon>
        <taxon>Fungi</taxon>
        <taxon>Dikarya</taxon>
        <taxon>Ascomycota</taxon>
        <taxon>Pezizomycotina</taxon>
        <taxon>Pezizomycetes</taxon>
        <taxon>Pezizales</taxon>
        <taxon>Ascodesmidaceae</taxon>
        <taxon>Ascodesmis</taxon>
    </lineage>
</organism>
<keyword evidence="4" id="KW-1185">Reference proteome</keyword>
<feature type="transmembrane region" description="Helical" evidence="2">
    <location>
        <begin position="116"/>
        <end position="136"/>
    </location>
</feature>
<dbReference type="EMBL" id="ML220113">
    <property type="protein sequence ID" value="TGZ83888.1"/>
    <property type="molecule type" value="Genomic_DNA"/>
</dbReference>
<feature type="compositionally biased region" description="Basic residues" evidence="1">
    <location>
        <begin position="10"/>
        <end position="24"/>
    </location>
</feature>
<evidence type="ECO:0000313" key="4">
    <source>
        <dbReference type="Proteomes" id="UP000298138"/>
    </source>
</evidence>
<evidence type="ECO:0000256" key="2">
    <source>
        <dbReference type="SAM" id="Phobius"/>
    </source>
</evidence>
<keyword evidence="2" id="KW-0472">Membrane</keyword>
<evidence type="ECO:0000256" key="1">
    <source>
        <dbReference type="SAM" id="MobiDB-lite"/>
    </source>
</evidence>
<keyword evidence="2" id="KW-1133">Transmembrane helix</keyword>
<keyword evidence="2" id="KW-0812">Transmembrane</keyword>
<dbReference type="STRING" id="341454.A0A4S2N3V5"/>
<dbReference type="OrthoDB" id="4179406at2759"/>
<evidence type="ECO:0000313" key="3">
    <source>
        <dbReference type="EMBL" id="TGZ83888.1"/>
    </source>
</evidence>
<sequence length="517" mass="58066">MERSPSPHGSSRKGRSKGLPHKSPQRLSSKKERQFPQYQSWNQQQPPLPHYAFREHPFPSQEKTDASTATLHPSFQPPSSNPKFSPIDEIRSTATIITNLLREIFSNALWILRKPLVWLITLYILAIISSYAYSFLRSGIFSALSPLCLFPGTGELPFCNNRTIHGKPNPTPTNPNAGAQNLPLLMDLQGSFSTILENSVGGSVMALDLKNSEVAIRDLNALVKTSELLCKEDLSERLDNFVGAAKSASRSLTRFSARVNHVIDNVLAMDEYAIRGLEEVAKTIGPDGRVKSNQGVITDIVNTLLSPFAFYTPSVPFDPRHRLLTTFIDAASITEVSIRRLRLEAESALRSLEDLDSQLDTINEIVAREDKRLTTEEGDVLVNIWTILGGNQKELASFRSHKQLLSGIMGYRKTARDHISASLIMLQNMEANLEDLRDRVVAPSLHKDKIEEGFEDGRGEMLLEVYVKSIRKGVERLRDGMEKAKKDEEAHVKRLIRNHDETITKLQADVERRKLIE</sequence>
<dbReference type="InParanoid" id="A0A4S2N3V5"/>
<feature type="compositionally biased region" description="Polar residues" evidence="1">
    <location>
        <begin position="36"/>
        <end position="45"/>
    </location>
</feature>
<name>A0A4S2N3V5_9PEZI</name>
<dbReference type="AlphaFoldDB" id="A0A4S2N3V5"/>
<proteinExistence type="predicted"/>
<reference evidence="3 4" key="1">
    <citation type="submission" date="2019-04" db="EMBL/GenBank/DDBJ databases">
        <title>Comparative genomics and transcriptomics to analyze fruiting body development in filamentous ascomycetes.</title>
        <authorList>
            <consortium name="DOE Joint Genome Institute"/>
            <person name="Lutkenhaus R."/>
            <person name="Traeger S."/>
            <person name="Breuer J."/>
            <person name="Kuo A."/>
            <person name="Lipzen A."/>
            <person name="Pangilinan J."/>
            <person name="Dilworth D."/>
            <person name="Sandor L."/>
            <person name="Poggeler S."/>
            <person name="Barry K."/>
            <person name="Grigoriev I.V."/>
            <person name="Nowrousian M."/>
        </authorList>
    </citation>
    <scope>NUCLEOTIDE SEQUENCE [LARGE SCALE GENOMIC DNA]</scope>
    <source>
        <strain evidence="3 4">CBS 389.68</strain>
    </source>
</reference>
<feature type="compositionally biased region" description="Basic and acidic residues" evidence="1">
    <location>
        <begin position="52"/>
        <end position="65"/>
    </location>
</feature>
<gene>
    <name evidence="3" type="ORF">EX30DRAFT_302331</name>
</gene>